<reference evidence="3 4" key="1">
    <citation type="submission" date="2023-12" db="EMBL/GenBank/DDBJ databases">
        <title>A high-quality genome assembly for Dillenia turbinata (Dilleniales).</title>
        <authorList>
            <person name="Chanderbali A."/>
        </authorList>
    </citation>
    <scope>NUCLEOTIDE SEQUENCE [LARGE SCALE GENOMIC DNA]</scope>
    <source>
        <strain evidence="3">LSX21</strain>
        <tissue evidence="3">Leaf</tissue>
    </source>
</reference>
<name>A0AAN8ZJS1_9MAGN</name>
<comment type="similarity">
    <text evidence="1">Belongs to the thiolase-like superfamily. Chalcone/stilbene synthases family.</text>
</comment>
<dbReference type="PANTHER" id="PTHR11877:SF14">
    <property type="entry name" value="CHALCONE SYNTHASE"/>
    <property type="match status" value="1"/>
</dbReference>
<proteinExistence type="inferred from homology"/>
<dbReference type="InterPro" id="IPR016039">
    <property type="entry name" value="Thiolase-like"/>
</dbReference>
<evidence type="ECO:0000313" key="3">
    <source>
        <dbReference type="EMBL" id="KAK6936765.1"/>
    </source>
</evidence>
<evidence type="ECO:0000313" key="4">
    <source>
        <dbReference type="Proteomes" id="UP001370490"/>
    </source>
</evidence>
<dbReference type="FunFam" id="3.40.47.10:FF:000014">
    <property type="entry name" value="Chalcone synthase 1"/>
    <property type="match status" value="1"/>
</dbReference>
<dbReference type="InterPro" id="IPR012328">
    <property type="entry name" value="Chalcone/stilbene_synt_C"/>
</dbReference>
<dbReference type="InterPro" id="IPR011141">
    <property type="entry name" value="Polyketide_synthase_type-III"/>
</dbReference>
<organism evidence="3 4">
    <name type="scientific">Dillenia turbinata</name>
    <dbReference type="NCBI Taxonomy" id="194707"/>
    <lineage>
        <taxon>Eukaryota</taxon>
        <taxon>Viridiplantae</taxon>
        <taxon>Streptophyta</taxon>
        <taxon>Embryophyta</taxon>
        <taxon>Tracheophyta</taxon>
        <taxon>Spermatophyta</taxon>
        <taxon>Magnoliopsida</taxon>
        <taxon>eudicotyledons</taxon>
        <taxon>Gunneridae</taxon>
        <taxon>Pentapetalae</taxon>
        <taxon>Dilleniales</taxon>
        <taxon>Dilleniaceae</taxon>
        <taxon>Dillenia</taxon>
    </lineage>
</organism>
<evidence type="ECO:0000256" key="1">
    <source>
        <dbReference type="ARBA" id="ARBA00005531"/>
    </source>
</evidence>
<comment type="caution">
    <text evidence="3">The sequence shown here is derived from an EMBL/GenBank/DDBJ whole genome shotgun (WGS) entry which is preliminary data.</text>
</comment>
<keyword evidence="4" id="KW-1185">Reference proteome</keyword>
<accession>A0AAN8ZJS1</accession>
<gene>
    <name evidence="3" type="ORF">RJ641_033795</name>
</gene>
<dbReference type="Pfam" id="PF02797">
    <property type="entry name" value="Chal_sti_synt_C"/>
    <property type="match status" value="1"/>
</dbReference>
<dbReference type="PANTHER" id="PTHR11877">
    <property type="entry name" value="HYDROXYMETHYLGLUTARYL-COA SYNTHASE"/>
    <property type="match status" value="1"/>
</dbReference>
<sequence length="204" mass="22588">MASVKELQRAQRAEGPATILAIGTATPANCFNQADYPDFHFRVTKSEHQSELKEKMTRICAILGKFREAGLTFHLMRNVAELVYNNIEDLMVEAFSPLGINDWNSLFYIVHPGGPLILDRFEDRLGLKKEKLAATRFVLSEYGNILSASVLFILDKLRKRSVKELKATTGDGLEWGVLFGFGPGLTVETIVLRSVSLSGAVAEA</sequence>
<evidence type="ECO:0000259" key="2">
    <source>
        <dbReference type="Pfam" id="PF02797"/>
    </source>
</evidence>
<dbReference type="EMBL" id="JBAMMX010000007">
    <property type="protein sequence ID" value="KAK6936765.1"/>
    <property type="molecule type" value="Genomic_DNA"/>
</dbReference>
<dbReference type="Gene3D" id="3.40.47.10">
    <property type="match status" value="1"/>
</dbReference>
<feature type="domain" description="Chalcone/stilbene synthase C-terminal" evidence="2">
    <location>
        <begin position="60"/>
        <end position="195"/>
    </location>
</feature>
<dbReference type="GO" id="GO:0030639">
    <property type="term" value="P:polyketide biosynthetic process"/>
    <property type="evidence" value="ECO:0007669"/>
    <property type="project" value="TreeGrafter"/>
</dbReference>
<protein>
    <submittedName>
        <fullName evidence="3">Chalcone/stilbene synthase, C-terminal</fullName>
    </submittedName>
</protein>
<dbReference type="SUPFAM" id="SSF53901">
    <property type="entry name" value="Thiolase-like"/>
    <property type="match status" value="2"/>
</dbReference>
<dbReference type="GO" id="GO:0016747">
    <property type="term" value="F:acyltransferase activity, transferring groups other than amino-acyl groups"/>
    <property type="evidence" value="ECO:0007669"/>
    <property type="project" value="InterPro"/>
</dbReference>
<dbReference type="AlphaFoldDB" id="A0AAN8ZJS1"/>
<dbReference type="Proteomes" id="UP001370490">
    <property type="component" value="Unassembled WGS sequence"/>
</dbReference>